<organism evidence="1 2">
    <name type="scientific">Candidatus Desulfosporosinus infrequens</name>
    <dbReference type="NCBI Taxonomy" id="2043169"/>
    <lineage>
        <taxon>Bacteria</taxon>
        <taxon>Bacillati</taxon>
        <taxon>Bacillota</taxon>
        <taxon>Clostridia</taxon>
        <taxon>Eubacteriales</taxon>
        <taxon>Desulfitobacteriaceae</taxon>
        <taxon>Desulfosporosinus</taxon>
    </lineage>
</organism>
<dbReference type="Proteomes" id="UP000238916">
    <property type="component" value="Unassembled WGS sequence"/>
</dbReference>
<dbReference type="EMBL" id="OMOF01000715">
    <property type="protein sequence ID" value="SPF54275.1"/>
    <property type="molecule type" value="Genomic_DNA"/>
</dbReference>
<proteinExistence type="predicted"/>
<dbReference type="OrthoDB" id="594021at2"/>
<evidence type="ECO:0000313" key="2">
    <source>
        <dbReference type="Proteomes" id="UP000238916"/>
    </source>
</evidence>
<protein>
    <submittedName>
        <fullName evidence="1">Uncharacterized protein</fullName>
    </submittedName>
</protein>
<reference evidence="2" key="1">
    <citation type="submission" date="2018-02" db="EMBL/GenBank/DDBJ databases">
        <authorList>
            <person name="Hausmann B."/>
        </authorList>
    </citation>
    <scope>NUCLEOTIDE SEQUENCE [LARGE SCALE GENOMIC DNA]</scope>
    <source>
        <strain evidence="2">Peat soil MAG SbF1</strain>
    </source>
</reference>
<sequence>MSQYLTQYGELKAISTFNTYPDGQIKDCVLNEKVDIPTPLGLLTPQYEHAELRRKHIYSVSFFQSGKISRIALNEQTEVETPLGKLPAELITFYESGSIKRLFPLNGQISGYWGEDDEYDLAHELNFKFPFGSIRTKLIGIYFYENGTIQSLTLWPKETITVITPLGEQKVRIGLSLYPGGNIKSFEPANPIDVMTPIGLINAFDSTANGITGDKNSLNFTENGTIKSLTTLSSKTTVMNPDQTEKLYSPSLIQDVNGEEIFLQPLKIDFFQDRVCFNGQDEYKIGENHFKIEPYYKPIQNKCSDCASCTQCSLDLQKII</sequence>
<evidence type="ECO:0000313" key="1">
    <source>
        <dbReference type="EMBL" id="SPF54275.1"/>
    </source>
</evidence>
<name>A0A2U3LQT0_9FIRM</name>
<dbReference type="AlphaFoldDB" id="A0A2U3LQT0"/>
<accession>A0A2U3LQT0</accession>
<gene>
    <name evidence="1" type="ORF">SBF1_7420003</name>
</gene>